<dbReference type="AlphaFoldDB" id="A0A9P5BR68"/>
<dbReference type="EMBL" id="QPMT01000051">
    <property type="protein sequence ID" value="KAF4849294.1"/>
    <property type="molecule type" value="Genomic_DNA"/>
</dbReference>
<reference evidence="4" key="1">
    <citation type="submission" date="2019-06" db="EMBL/GenBank/DDBJ databases">
        <authorList>
            <person name="Gan P."/>
            <person name="Shirasu K."/>
        </authorList>
    </citation>
    <scope>NUCLEOTIDE SEQUENCE [LARGE SCALE GENOMIC DNA]</scope>
    <source>
        <strain evidence="4">CAD2</strain>
    </source>
</reference>
<gene>
    <name evidence="4" type="ORF">CGCSCA2_v011998</name>
</gene>
<dbReference type="InterPro" id="IPR000073">
    <property type="entry name" value="AB_hydrolase_1"/>
</dbReference>
<evidence type="ECO:0000313" key="5">
    <source>
        <dbReference type="Proteomes" id="UP000711996"/>
    </source>
</evidence>
<dbReference type="SUPFAM" id="SSF53474">
    <property type="entry name" value="alpha/beta-Hydrolases"/>
    <property type="match status" value="1"/>
</dbReference>
<evidence type="ECO:0000313" key="4">
    <source>
        <dbReference type="EMBL" id="KAF4849294.1"/>
    </source>
</evidence>
<dbReference type="Proteomes" id="UP000711996">
    <property type="component" value="Unassembled WGS sequence"/>
</dbReference>
<feature type="signal peptide" evidence="2">
    <location>
        <begin position="1"/>
        <end position="19"/>
    </location>
</feature>
<evidence type="ECO:0000259" key="3">
    <source>
        <dbReference type="Pfam" id="PF12697"/>
    </source>
</evidence>
<dbReference type="Gene3D" id="3.40.50.1820">
    <property type="entry name" value="alpha/beta hydrolase"/>
    <property type="match status" value="1"/>
</dbReference>
<evidence type="ECO:0000256" key="1">
    <source>
        <dbReference type="SAM" id="MobiDB-lite"/>
    </source>
</evidence>
<comment type="caution">
    <text evidence="4">The sequence shown here is derived from an EMBL/GenBank/DDBJ whole genome shotgun (WGS) entry which is preliminary data.</text>
</comment>
<keyword evidence="5" id="KW-1185">Reference proteome</keyword>
<dbReference type="OrthoDB" id="190201at2759"/>
<proteinExistence type="predicted"/>
<accession>A0A9P5BR68</accession>
<feature type="chain" id="PRO_5040201843" description="AB hydrolase-1 domain-containing protein" evidence="2">
    <location>
        <begin position="20"/>
        <end position="619"/>
    </location>
</feature>
<evidence type="ECO:0000256" key="2">
    <source>
        <dbReference type="SAM" id="SignalP"/>
    </source>
</evidence>
<dbReference type="InterPro" id="IPR029058">
    <property type="entry name" value="AB_hydrolase_fold"/>
</dbReference>
<feature type="domain" description="AB hydrolase-1" evidence="3">
    <location>
        <begin position="97"/>
        <end position="358"/>
    </location>
</feature>
<organism evidence="4 5">
    <name type="scientific">Colletotrichum siamense</name>
    <name type="common">Anthracnose fungus</name>
    <dbReference type="NCBI Taxonomy" id="690259"/>
    <lineage>
        <taxon>Eukaryota</taxon>
        <taxon>Fungi</taxon>
        <taxon>Dikarya</taxon>
        <taxon>Ascomycota</taxon>
        <taxon>Pezizomycotina</taxon>
        <taxon>Sordariomycetes</taxon>
        <taxon>Hypocreomycetidae</taxon>
        <taxon>Glomerellales</taxon>
        <taxon>Glomerellaceae</taxon>
        <taxon>Colletotrichum</taxon>
        <taxon>Colletotrichum gloeosporioides species complex</taxon>
    </lineage>
</organism>
<protein>
    <recommendedName>
        <fullName evidence="3">AB hydrolase-1 domain-containing protein</fullName>
    </recommendedName>
</protein>
<name>A0A9P5BR68_COLSI</name>
<sequence length="619" mass="66281">MVNLISTTLPLAFAALASARMCKNITVEVDISARNAVFDLEAPKTNVEVTNFLLNLSQQGANYTATVLKDYADVSGTYQLASTYCEPDAGPGVTIQILTHGIGFDRSYWDFSAKGGEYSYVGPVVDDYGFSTLTWDRLGIAQSSHGEPVNEIQAMLEVAALKALTDKVRDSTLPGLEDRKFAKVVHVGHSFGSAHSYALTALYPDVSDGIILTGFAQNGSFLADFILGGAFIQANQVPALSDYADGYFASAYEGGVQVNFFGPDNFEPEILTAVYEAGQPVTVGELLTVGGEAASPNAFKGPVLIVTGERDIPFCGGNCLATGNPDLPSIPASSSMIFKNASAFEAYIVPKAGHGLAFSTSHVEVTSKMSDFLYQNANASVDLEQLIAALIPWSFGTEGDFEDRGLRRLTESDFSNSQRTTIKDPRINQQQQLPKRDMHEWQIKAREDAENQQDAPSSLRELLGMDSETTKAPIPVIICGKAEVVGRVVIEGLKPEYEVVHFIMTPASGAAIIPAILTGQTPPSHPDSSGIGTGNYAVPPRAIILGAAFDDEALETIKKGVAGAGGAKKVPWLRHDTSKPSPPIGPEYGKAVVARCKETLARLEKEGKLDGEHDADEWY</sequence>
<feature type="region of interest" description="Disordered" evidence="1">
    <location>
        <begin position="412"/>
        <end position="437"/>
    </location>
</feature>
<dbReference type="Pfam" id="PF12697">
    <property type="entry name" value="Abhydrolase_6"/>
    <property type="match status" value="1"/>
</dbReference>
<keyword evidence="2" id="KW-0732">Signal</keyword>